<reference evidence="3" key="2">
    <citation type="journal article" date="2023" name="IMA Fungus">
        <title>Comparative genomic study of the Penicillium genus elucidates a diverse pangenome and 15 lateral gene transfer events.</title>
        <authorList>
            <person name="Petersen C."/>
            <person name="Sorensen T."/>
            <person name="Nielsen M.R."/>
            <person name="Sondergaard T.E."/>
            <person name="Sorensen J.L."/>
            <person name="Fitzpatrick D.A."/>
            <person name="Frisvad J.C."/>
            <person name="Nielsen K.L."/>
        </authorList>
    </citation>
    <scope>NUCLEOTIDE SEQUENCE</scope>
    <source>
        <strain evidence="3">IBT 3081</strain>
    </source>
</reference>
<evidence type="ECO:0000256" key="1">
    <source>
        <dbReference type="SAM" id="MobiDB-lite"/>
    </source>
</evidence>
<dbReference type="Gene3D" id="3.90.180.10">
    <property type="entry name" value="Medium-chain alcohol dehydrogenases, catalytic domain"/>
    <property type="match status" value="1"/>
</dbReference>
<dbReference type="RefSeq" id="XP_056583368.1">
    <property type="nucleotide sequence ID" value="XM_056719233.1"/>
</dbReference>
<dbReference type="Pfam" id="PF13602">
    <property type="entry name" value="ADH_zinc_N_2"/>
    <property type="match status" value="1"/>
</dbReference>
<sequence>MRAIRVHPASASSLPYSPANPASPSSLHLDQIPRPKPKCQGELLVRVKATTVIRDALTWPETYATEYAILGHDLSGIVEETYEMPGDVQPIFQPGDEIFGMTHADRGSTWADYTVVKEEEIAQKPKNLNWEQAASLPLSALTAYQALFKHGGIPLPAQLNGDERHSANGQKILVTGASGGVGIYLVQLAAVAGLHVVAATSSNARNESFLKSLGAHETVEYTHLQPETAFDVIIDTVGGEILANCWAMVSKSGTLISIDSSSFDFVNIHKQSGLCDGKENVKALFFIVSSDGRALGDLSKLAEAGLLKSFVVETYELTQAREAYEKASTKTSGHGKIVLRI</sequence>
<dbReference type="InterPro" id="IPR036291">
    <property type="entry name" value="NAD(P)-bd_dom_sf"/>
</dbReference>
<dbReference type="GeneID" id="81458416"/>
<proteinExistence type="predicted"/>
<evidence type="ECO:0000313" key="3">
    <source>
        <dbReference type="EMBL" id="KAJ5383592.1"/>
    </source>
</evidence>
<dbReference type="InterPro" id="IPR052585">
    <property type="entry name" value="Lipid_raft_assoc_Zn_ADH"/>
</dbReference>
<dbReference type="SUPFAM" id="SSF51735">
    <property type="entry name" value="NAD(P)-binding Rossmann-fold domains"/>
    <property type="match status" value="1"/>
</dbReference>
<feature type="compositionally biased region" description="Low complexity" evidence="1">
    <location>
        <begin position="8"/>
        <end position="26"/>
    </location>
</feature>
<dbReference type="AlphaFoldDB" id="A0A9W9VIX2"/>
<dbReference type="SMART" id="SM00829">
    <property type="entry name" value="PKS_ER"/>
    <property type="match status" value="1"/>
</dbReference>
<name>A0A9W9VIX2_9EURO</name>
<dbReference type="Proteomes" id="UP001147752">
    <property type="component" value="Unassembled WGS sequence"/>
</dbReference>
<accession>A0A9W9VIX2</accession>
<gene>
    <name evidence="3" type="ORF">N7517_001503</name>
</gene>
<dbReference type="OrthoDB" id="3509362at2759"/>
<organism evidence="3 4">
    <name type="scientific">Penicillium concentricum</name>
    <dbReference type="NCBI Taxonomy" id="293559"/>
    <lineage>
        <taxon>Eukaryota</taxon>
        <taxon>Fungi</taxon>
        <taxon>Dikarya</taxon>
        <taxon>Ascomycota</taxon>
        <taxon>Pezizomycotina</taxon>
        <taxon>Eurotiomycetes</taxon>
        <taxon>Eurotiomycetidae</taxon>
        <taxon>Eurotiales</taxon>
        <taxon>Aspergillaceae</taxon>
        <taxon>Penicillium</taxon>
    </lineage>
</organism>
<dbReference type="CDD" id="cd05289">
    <property type="entry name" value="MDR_like_2"/>
    <property type="match status" value="1"/>
</dbReference>
<protein>
    <recommendedName>
        <fullName evidence="2">Enoyl reductase (ER) domain-containing protein</fullName>
    </recommendedName>
</protein>
<reference evidence="3" key="1">
    <citation type="submission" date="2022-12" db="EMBL/GenBank/DDBJ databases">
        <authorList>
            <person name="Petersen C."/>
        </authorList>
    </citation>
    <scope>NUCLEOTIDE SEQUENCE</scope>
    <source>
        <strain evidence="3">IBT 3081</strain>
    </source>
</reference>
<comment type="caution">
    <text evidence="3">The sequence shown here is derived from an EMBL/GenBank/DDBJ whole genome shotgun (WGS) entry which is preliminary data.</text>
</comment>
<dbReference type="GO" id="GO:0016491">
    <property type="term" value="F:oxidoreductase activity"/>
    <property type="evidence" value="ECO:0007669"/>
    <property type="project" value="InterPro"/>
</dbReference>
<dbReference type="InterPro" id="IPR011032">
    <property type="entry name" value="GroES-like_sf"/>
</dbReference>
<evidence type="ECO:0000259" key="2">
    <source>
        <dbReference type="SMART" id="SM00829"/>
    </source>
</evidence>
<dbReference type="Gene3D" id="3.40.50.720">
    <property type="entry name" value="NAD(P)-binding Rossmann-like Domain"/>
    <property type="match status" value="1"/>
</dbReference>
<feature type="region of interest" description="Disordered" evidence="1">
    <location>
        <begin position="1"/>
        <end position="35"/>
    </location>
</feature>
<dbReference type="Pfam" id="PF08240">
    <property type="entry name" value="ADH_N"/>
    <property type="match status" value="1"/>
</dbReference>
<dbReference type="InterPro" id="IPR020843">
    <property type="entry name" value="ER"/>
</dbReference>
<dbReference type="SUPFAM" id="SSF50129">
    <property type="entry name" value="GroES-like"/>
    <property type="match status" value="1"/>
</dbReference>
<evidence type="ECO:0000313" key="4">
    <source>
        <dbReference type="Proteomes" id="UP001147752"/>
    </source>
</evidence>
<dbReference type="PANTHER" id="PTHR43482:SF4">
    <property type="entry name" value="ALCOHOL DEHYDROGENASE, PUTATIVE (AFU_ORTHOLOGUE AFUA_7G06260)-RELATED"/>
    <property type="match status" value="1"/>
</dbReference>
<dbReference type="EMBL" id="JAPZBT010000001">
    <property type="protein sequence ID" value="KAJ5383592.1"/>
    <property type="molecule type" value="Genomic_DNA"/>
</dbReference>
<dbReference type="PANTHER" id="PTHR43482">
    <property type="entry name" value="PROTEIN AST1-RELATED"/>
    <property type="match status" value="1"/>
</dbReference>
<keyword evidence="4" id="KW-1185">Reference proteome</keyword>
<dbReference type="InterPro" id="IPR013154">
    <property type="entry name" value="ADH-like_N"/>
</dbReference>
<feature type="domain" description="Enoyl reductase (ER)" evidence="2">
    <location>
        <begin position="22"/>
        <end position="339"/>
    </location>
</feature>